<proteinExistence type="predicted"/>
<evidence type="ECO:0000259" key="7">
    <source>
        <dbReference type="SMART" id="SM00249"/>
    </source>
</evidence>
<feature type="region of interest" description="Disordered" evidence="6">
    <location>
        <begin position="1"/>
        <end position="20"/>
    </location>
</feature>
<feature type="domain" description="Zinc finger PHD-type" evidence="7">
    <location>
        <begin position="210"/>
        <end position="257"/>
    </location>
</feature>
<evidence type="ECO:0000256" key="5">
    <source>
        <dbReference type="ARBA" id="ARBA00023163"/>
    </source>
</evidence>
<accession>A0ABM0XGE2</accession>
<dbReference type="Pfam" id="PF23121">
    <property type="entry name" value="SPOC_AIPP2"/>
    <property type="match status" value="1"/>
</dbReference>
<keyword evidence="8" id="KW-1185">Reference proteome</keyword>
<dbReference type="InterPro" id="IPR056280">
    <property type="entry name" value="AIPP2-like_SPOC"/>
</dbReference>
<dbReference type="InterPro" id="IPR013083">
    <property type="entry name" value="Znf_RING/FYVE/PHD"/>
</dbReference>
<dbReference type="SUPFAM" id="SSF57903">
    <property type="entry name" value="FYVE/PHD zinc finger"/>
    <property type="match status" value="1"/>
</dbReference>
<feature type="compositionally biased region" description="Basic and acidic residues" evidence="6">
    <location>
        <begin position="287"/>
        <end position="299"/>
    </location>
</feature>
<evidence type="ECO:0000256" key="3">
    <source>
        <dbReference type="ARBA" id="ARBA00022833"/>
    </source>
</evidence>
<dbReference type="Gene3D" id="3.30.40.10">
    <property type="entry name" value="Zinc/RING finger domain, C3HC4 (zinc finger)"/>
    <property type="match status" value="1"/>
</dbReference>
<dbReference type="GeneID" id="104763913"/>
<feature type="region of interest" description="Disordered" evidence="6">
    <location>
        <begin position="914"/>
        <end position="946"/>
    </location>
</feature>
<dbReference type="InterPro" id="IPR001965">
    <property type="entry name" value="Znf_PHD"/>
</dbReference>
<evidence type="ECO:0000256" key="4">
    <source>
        <dbReference type="ARBA" id="ARBA00023015"/>
    </source>
</evidence>
<dbReference type="SMART" id="SM00249">
    <property type="entry name" value="PHD"/>
    <property type="match status" value="1"/>
</dbReference>
<feature type="compositionally biased region" description="Basic and acidic residues" evidence="6">
    <location>
        <begin position="322"/>
        <end position="331"/>
    </location>
</feature>
<dbReference type="PANTHER" id="PTHR33304">
    <property type="match status" value="1"/>
</dbReference>
<feature type="region of interest" description="Disordered" evidence="6">
    <location>
        <begin position="437"/>
        <end position="491"/>
    </location>
</feature>
<feature type="region of interest" description="Disordered" evidence="6">
    <location>
        <begin position="1023"/>
        <end position="1146"/>
    </location>
</feature>
<dbReference type="RefSeq" id="XP_010485621.1">
    <property type="nucleotide sequence ID" value="XM_010487319.2"/>
</dbReference>
<dbReference type="Proteomes" id="UP000694864">
    <property type="component" value="Chromosome 19"/>
</dbReference>
<name>A0ABM0XGE2_CAMSA</name>
<dbReference type="PANTHER" id="PTHR33304:SF58">
    <property type="entry name" value="RING_FYVE_PHD ZINC FINGER SUPERFAMILY PROTEIN"/>
    <property type="match status" value="1"/>
</dbReference>
<feature type="compositionally biased region" description="Polar residues" evidence="6">
    <location>
        <begin position="157"/>
        <end position="167"/>
    </location>
</feature>
<dbReference type="InterPro" id="IPR049914">
    <property type="entry name" value="PHD1-3/5-6"/>
</dbReference>
<feature type="region of interest" description="Disordered" evidence="6">
    <location>
        <begin position="137"/>
        <end position="201"/>
    </location>
</feature>
<keyword evidence="4" id="KW-0805">Transcription regulation</keyword>
<feature type="region of interest" description="Disordered" evidence="6">
    <location>
        <begin position="267"/>
        <end position="417"/>
    </location>
</feature>
<reference evidence="9" key="2">
    <citation type="submission" date="2025-08" db="UniProtKB">
        <authorList>
            <consortium name="RefSeq"/>
        </authorList>
    </citation>
    <scope>IDENTIFICATION</scope>
    <source>
        <tissue evidence="9">Leaf</tissue>
    </source>
</reference>
<feature type="region of interest" description="Disordered" evidence="6">
    <location>
        <begin position="861"/>
        <end position="880"/>
    </location>
</feature>
<feature type="compositionally biased region" description="Basic and acidic residues" evidence="6">
    <location>
        <begin position="863"/>
        <end position="880"/>
    </location>
</feature>
<evidence type="ECO:0000256" key="6">
    <source>
        <dbReference type="SAM" id="MobiDB-lite"/>
    </source>
</evidence>
<organism evidence="8 9">
    <name type="scientific">Camelina sativa</name>
    <name type="common">False flax</name>
    <name type="synonym">Myagrum sativum</name>
    <dbReference type="NCBI Taxonomy" id="90675"/>
    <lineage>
        <taxon>Eukaryota</taxon>
        <taxon>Viridiplantae</taxon>
        <taxon>Streptophyta</taxon>
        <taxon>Embryophyta</taxon>
        <taxon>Tracheophyta</taxon>
        <taxon>Spermatophyta</taxon>
        <taxon>Magnoliopsida</taxon>
        <taxon>eudicotyledons</taxon>
        <taxon>Gunneridae</taxon>
        <taxon>Pentapetalae</taxon>
        <taxon>rosids</taxon>
        <taxon>malvids</taxon>
        <taxon>Brassicales</taxon>
        <taxon>Brassicaceae</taxon>
        <taxon>Camelineae</taxon>
        <taxon>Camelina</taxon>
    </lineage>
</organism>
<feature type="compositionally biased region" description="Low complexity" evidence="6">
    <location>
        <begin position="1102"/>
        <end position="1111"/>
    </location>
</feature>
<protein>
    <submittedName>
        <fullName evidence="9">Uncharacterized protein LOC104763913 isoform X1</fullName>
    </submittedName>
</protein>
<keyword evidence="2" id="KW-0863">Zinc-finger</keyword>
<dbReference type="InterPro" id="IPR011011">
    <property type="entry name" value="Znf_FYVE_PHD"/>
</dbReference>
<gene>
    <name evidence="9" type="primary">LOC104763913</name>
</gene>
<keyword evidence="3" id="KW-0862">Zinc</keyword>
<evidence type="ECO:0000256" key="2">
    <source>
        <dbReference type="ARBA" id="ARBA00022771"/>
    </source>
</evidence>
<evidence type="ECO:0000313" key="8">
    <source>
        <dbReference type="Proteomes" id="UP000694864"/>
    </source>
</evidence>
<feature type="compositionally biased region" description="Low complexity" evidence="6">
    <location>
        <begin position="458"/>
        <end position="467"/>
    </location>
</feature>
<feature type="compositionally biased region" description="Low complexity" evidence="6">
    <location>
        <begin position="364"/>
        <end position="376"/>
    </location>
</feature>
<keyword evidence="1" id="KW-0479">Metal-binding</keyword>
<feature type="compositionally biased region" description="Basic and acidic residues" evidence="6">
    <location>
        <begin position="142"/>
        <end position="156"/>
    </location>
</feature>
<evidence type="ECO:0000256" key="1">
    <source>
        <dbReference type="ARBA" id="ARBA00022723"/>
    </source>
</evidence>
<evidence type="ECO:0000313" key="9">
    <source>
        <dbReference type="RefSeq" id="XP_010485621.1"/>
    </source>
</evidence>
<feature type="compositionally biased region" description="Acidic residues" evidence="6">
    <location>
        <begin position="916"/>
        <end position="925"/>
    </location>
</feature>
<sequence length="1146" mass="125931">MADRRLGYRSMGRRGRPKMQSGTCNVCSVPCSSCMHRNAGFTGSKSEESSDENSHGVLASECSFNERSYGVNALRNTASEASNLVNFNHDTSSSENAESKEILRSSDISHAPLLDGSHKDQDSMKLDTCNDHKAKNILGQGKVKEKSGAKSNKDNKNNSLIESSTRSGPVVRKSRENVPSNKADESNTSAMSESESEGADSEMLELDVKVCDICGDAGREDLLAICSRCSDGAEHTYCMRVMLKKVPKGDWLCEECKFAEKKKLETKGKRESAVNLNTQSSSKRHIDKFEAAPDSKRLAVEAPTGSPKRSVLPRSSTLSRETSFKGLEKPTRKLAHHSSFNSHSSDDSESTRSPDSQLRSPKGSFFKSNSFNSSSSRPKVRPVDDVMLPRQKIGKDNSSLDVKEGFSRNAGKSMSSRCIDVGSSSCYDSKVNGTKQLKDRSIEANPSASTIDQKLISRGRSSSSYAKSPRDLKDLDSDGQQGSLTKQARHLSRNRLEDIVASVGDSSTNEKCSSSECSSSEAKCKNELANVDGLLRPREVREAGEKSKDAVGNHQTLSIMEDNNKGNRLRAAVDAALRKKPSFGKSRGLEQSDLPSVSNVDSGCDKALRNMSSKVPVIRDWPVGFKGLPGGHPDLRTDKQTIAVNGTQSLAGSDAMAASQSVVPEVHVPSIKPVMRDLPVVAPAVLSTTSAIPEPEYIWQGDLEVQKSRNLSTMHNGMQAYLSTLASPKVVEVVNQFPVKLTLNEVPRLSAWPAQFQDIGAKEQHVALFFFAKDIESYEKNYKPLVDNMIQKDLALKGNLEGVELLIFASNQLPRDCQRWNMLYFLWGVFRGRKQSCSNPLKSTPLPASCVLPNIGKASSSRETFHHENPSNRESLTDRTSSRMQLCMEEENAKEGKVCSAIQKEKALSVSYGDCGADEETEEGEIGPSPQLKDEKTSAPRTVNSSDMNQKVDLDYLNKERLCDGPLNKKLKTVTGVETGCSFFRRDTFGNEFASRKSCAGPCEEEKKIIKKKSDATERIVFPSDMNDGKEDDDEMIDSNPRALGSDNNKWRGVKKTTPSKTTMTGVVLPSMAGTTSIEEHRSSSSLKPQDKMVNQEGDAASLSLSLSLSSIEKERQQQHQQQQQQNRRSVSRWEHRKKQNVNTPM</sequence>
<keyword evidence="5" id="KW-0804">Transcription</keyword>
<reference evidence="8" key="1">
    <citation type="journal article" date="2014" name="Nat. Commun.">
        <title>The emerging biofuel crop Camelina sativa retains a highly undifferentiated hexaploid genome structure.</title>
        <authorList>
            <person name="Kagale S."/>
            <person name="Koh C."/>
            <person name="Nixon J."/>
            <person name="Bollina V."/>
            <person name="Clarke W.E."/>
            <person name="Tuteja R."/>
            <person name="Spillane C."/>
            <person name="Robinson S.J."/>
            <person name="Links M.G."/>
            <person name="Clarke C."/>
            <person name="Higgins E.E."/>
            <person name="Huebert T."/>
            <person name="Sharpe A.G."/>
            <person name="Parkin I.A."/>
        </authorList>
    </citation>
    <scope>NUCLEOTIDE SEQUENCE [LARGE SCALE GENOMIC DNA]</scope>
    <source>
        <strain evidence="8">cv. DH55</strain>
    </source>
</reference>